<sequence length="175" mass="20161">MLREVQETNELLEHTFEQRVSEKEQIISEVEEKYRLTTKEYENIISGLETKLAKQSTEIEKLRQCVNQQKETECVETVNQVANISLQADNASLKKRIDELTLMLRDEKQRSQSAVETIDELRARCNEFEYVVRNIKEQLNEKSTALEDARAELALSRTEAGSLNINPIADTSKGK</sequence>
<evidence type="ECO:0000313" key="2">
    <source>
        <dbReference type="EMBL" id="KZC05433.1"/>
    </source>
</evidence>
<name>A0A154P0S1_DUFNO</name>
<proteinExistence type="predicted"/>
<reference evidence="2 3" key="1">
    <citation type="submission" date="2015-07" db="EMBL/GenBank/DDBJ databases">
        <title>The genome of Dufourea novaeangliae.</title>
        <authorList>
            <person name="Pan H."/>
            <person name="Kapheim K."/>
        </authorList>
    </citation>
    <scope>NUCLEOTIDE SEQUENCE [LARGE SCALE GENOMIC DNA]</scope>
    <source>
        <strain evidence="2">0120121106</strain>
        <tissue evidence="2">Whole body</tissue>
    </source>
</reference>
<dbReference type="EMBL" id="KQ434792">
    <property type="protein sequence ID" value="KZC05433.1"/>
    <property type="molecule type" value="Genomic_DNA"/>
</dbReference>
<evidence type="ECO:0000313" key="3">
    <source>
        <dbReference type="Proteomes" id="UP000076502"/>
    </source>
</evidence>
<feature type="coiled-coil region" evidence="1">
    <location>
        <begin position="45"/>
        <end position="159"/>
    </location>
</feature>
<evidence type="ECO:0000256" key="1">
    <source>
        <dbReference type="SAM" id="Coils"/>
    </source>
</evidence>
<dbReference type="AlphaFoldDB" id="A0A154P0S1"/>
<gene>
    <name evidence="2" type="ORF">WN55_06403</name>
</gene>
<dbReference type="STRING" id="178035.A0A154P0S1"/>
<protein>
    <submittedName>
        <fullName evidence="2">Uncharacterized protein</fullName>
    </submittedName>
</protein>
<accession>A0A154P0S1</accession>
<keyword evidence="1" id="KW-0175">Coiled coil</keyword>
<keyword evidence="3" id="KW-1185">Reference proteome</keyword>
<dbReference type="OrthoDB" id="2121607at2759"/>
<dbReference type="Proteomes" id="UP000076502">
    <property type="component" value="Unassembled WGS sequence"/>
</dbReference>
<organism evidence="2 3">
    <name type="scientific">Dufourea novaeangliae</name>
    <name type="common">Sweat bee</name>
    <dbReference type="NCBI Taxonomy" id="178035"/>
    <lineage>
        <taxon>Eukaryota</taxon>
        <taxon>Metazoa</taxon>
        <taxon>Ecdysozoa</taxon>
        <taxon>Arthropoda</taxon>
        <taxon>Hexapoda</taxon>
        <taxon>Insecta</taxon>
        <taxon>Pterygota</taxon>
        <taxon>Neoptera</taxon>
        <taxon>Endopterygota</taxon>
        <taxon>Hymenoptera</taxon>
        <taxon>Apocrita</taxon>
        <taxon>Aculeata</taxon>
        <taxon>Apoidea</taxon>
        <taxon>Anthophila</taxon>
        <taxon>Halictidae</taxon>
        <taxon>Rophitinae</taxon>
        <taxon>Dufourea</taxon>
    </lineage>
</organism>